<dbReference type="Proteomes" id="UP000269154">
    <property type="component" value="Unassembled WGS sequence"/>
</dbReference>
<dbReference type="EMBL" id="RCBY01000252">
    <property type="protein sequence ID" value="RQH27472.1"/>
    <property type="molecule type" value="Genomic_DNA"/>
</dbReference>
<gene>
    <name evidence="1" type="ORF">D5R40_27485</name>
</gene>
<accession>A0A3N6PJS5</accession>
<proteinExistence type="predicted"/>
<name>A0A3N6PJS5_9CYAN</name>
<sequence length="66" mass="7112">MKFVGAIPQSLIGVGTGVLSENINHPIKSLIGVGTGVLSENINHPINYQRLLSLMEKVKEGKSNNR</sequence>
<evidence type="ECO:0000313" key="1">
    <source>
        <dbReference type="EMBL" id="RQH27472.1"/>
    </source>
</evidence>
<organism evidence="1 2">
    <name type="scientific">Okeania hirsuta</name>
    <dbReference type="NCBI Taxonomy" id="1458930"/>
    <lineage>
        <taxon>Bacteria</taxon>
        <taxon>Bacillati</taxon>
        <taxon>Cyanobacteriota</taxon>
        <taxon>Cyanophyceae</taxon>
        <taxon>Oscillatoriophycideae</taxon>
        <taxon>Oscillatoriales</taxon>
        <taxon>Microcoleaceae</taxon>
        <taxon>Okeania</taxon>
    </lineage>
</organism>
<protein>
    <submittedName>
        <fullName evidence="1">Uncharacterized protein</fullName>
    </submittedName>
</protein>
<comment type="caution">
    <text evidence="1">The sequence shown here is derived from an EMBL/GenBank/DDBJ whole genome shotgun (WGS) entry which is preliminary data.</text>
</comment>
<keyword evidence="2" id="KW-1185">Reference proteome</keyword>
<dbReference type="AlphaFoldDB" id="A0A3N6PJS5"/>
<reference evidence="1 2" key="1">
    <citation type="journal article" date="2018" name="ACS Chem. Biol.">
        <title>Ketoreductase domain dysfunction expands chemodiversity: malyngamide biosynthesis in the cyanobacterium Okeania hirsuta.</title>
        <authorList>
            <person name="Moss N.A."/>
            <person name="Leao T."/>
            <person name="Rankin M."/>
            <person name="McCullough T.M."/>
            <person name="Qu P."/>
            <person name="Korobeynikov A."/>
            <person name="Smith J.L."/>
            <person name="Gerwick L."/>
            <person name="Gerwick W.H."/>
        </authorList>
    </citation>
    <scope>NUCLEOTIDE SEQUENCE [LARGE SCALE GENOMIC DNA]</scope>
    <source>
        <strain evidence="1 2">PAB10Feb10-1</strain>
    </source>
</reference>
<evidence type="ECO:0000313" key="2">
    <source>
        <dbReference type="Proteomes" id="UP000269154"/>
    </source>
</evidence>